<feature type="region of interest" description="Disordered" evidence="3">
    <location>
        <begin position="708"/>
        <end position="748"/>
    </location>
</feature>
<gene>
    <name evidence="4" type="ORF">KI387_030147</name>
</gene>
<feature type="non-terminal residue" evidence="4">
    <location>
        <position position="1"/>
    </location>
</feature>
<dbReference type="Pfam" id="PF12799">
    <property type="entry name" value="LRR_4"/>
    <property type="match status" value="1"/>
</dbReference>
<dbReference type="Pfam" id="PF13855">
    <property type="entry name" value="LRR_8"/>
    <property type="match status" value="1"/>
</dbReference>
<feature type="compositionally biased region" description="Basic residues" evidence="3">
    <location>
        <begin position="710"/>
        <end position="719"/>
    </location>
</feature>
<keyword evidence="5" id="KW-1185">Reference proteome</keyword>
<name>A0AA38FDY1_TAXCH</name>
<keyword evidence="1" id="KW-0433">Leucine-rich repeat</keyword>
<dbReference type="Gene3D" id="3.80.10.10">
    <property type="entry name" value="Ribonuclease Inhibitor"/>
    <property type="match status" value="2"/>
</dbReference>
<dbReference type="PANTHER" id="PTHR15454:SF37">
    <property type="entry name" value="OUTER ARM DYNEIN LIGHT CHAIN 1 PROTEIN"/>
    <property type="match status" value="1"/>
</dbReference>
<dbReference type="GO" id="GO:0005737">
    <property type="term" value="C:cytoplasm"/>
    <property type="evidence" value="ECO:0007669"/>
    <property type="project" value="TreeGrafter"/>
</dbReference>
<dbReference type="InterPro" id="IPR032675">
    <property type="entry name" value="LRR_dom_sf"/>
</dbReference>
<dbReference type="InterPro" id="IPR001611">
    <property type="entry name" value="Leu-rich_rpt"/>
</dbReference>
<keyword evidence="2" id="KW-0677">Repeat</keyword>
<dbReference type="InterPro" id="IPR025875">
    <property type="entry name" value="Leu-rich_rpt_4"/>
</dbReference>
<dbReference type="Proteomes" id="UP000824469">
    <property type="component" value="Unassembled WGS sequence"/>
</dbReference>
<dbReference type="SMART" id="SM00365">
    <property type="entry name" value="LRR_SD22"/>
    <property type="match status" value="4"/>
</dbReference>
<evidence type="ECO:0000313" key="5">
    <source>
        <dbReference type="Proteomes" id="UP000824469"/>
    </source>
</evidence>
<accession>A0AA38FDY1</accession>
<dbReference type="EMBL" id="JAHRHJ020000010">
    <property type="protein sequence ID" value="KAH9298465.1"/>
    <property type="molecule type" value="Genomic_DNA"/>
</dbReference>
<evidence type="ECO:0000256" key="3">
    <source>
        <dbReference type="SAM" id="MobiDB-lite"/>
    </source>
</evidence>
<evidence type="ECO:0000313" key="4">
    <source>
        <dbReference type="EMBL" id="KAH9298465.1"/>
    </source>
</evidence>
<dbReference type="SUPFAM" id="SSF52075">
    <property type="entry name" value="Outer arm dynein light chain 1"/>
    <property type="match status" value="1"/>
</dbReference>
<evidence type="ECO:0008006" key="6">
    <source>
        <dbReference type="Google" id="ProtNLM"/>
    </source>
</evidence>
<reference evidence="4 5" key="1">
    <citation type="journal article" date="2021" name="Nat. Plants">
        <title>The Taxus genome provides insights into paclitaxel biosynthesis.</title>
        <authorList>
            <person name="Xiong X."/>
            <person name="Gou J."/>
            <person name="Liao Q."/>
            <person name="Li Y."/>
            <person name="Zhou Q."/>
            <person name="Bi G."/>
            <person name="Li C."/>
            <person name="Du R."/>
            <person name="Wang X."/>
            <person name="Sun T."/>
            <person name="Guo L."/>
            <person name="Liang H."/>
            <person name="Lu P."/>
            <person name="Wu Y."/>
            <person name="Zhang Z."/>
            <person name="Ro D.K."/>
            <person name="Shang Y."/>
            <person name="Huang S."/>
            <person name="Yan J."/>
        </authorList>
    </citation>
    <scope>NUCLEOTIDE SEQUENCE [LARGE SCALE GENOMIC DNA]</scope>
    <source>
        <strain evidence="4">Ta-2019</strain>
    </source>
</reference>
<dbReference type="InterPro" id="IPR003591">
    <property type="entry name" value="Leu-rich_rpt_typical-subtyp"/>
</dbReference>
<dbReference type="FunFam" id="3.80.10.10:FF:000200">
    <property type="entry name" value="Outer arm dynein light chain 1 protein"/>
    <property type="match status" value="1"/>
</dbReference>
<protein>
    <recommendedName>
        <fullName evidence="6">Outer arm dynein light chain 1 protein</fullName>
    </recommendedName>
</protein>
<dbReference type="PROSITE" id="PS51450">
    <property type="entry name" value="LRR"/>
    <property type="match status" value="4"/>
</dbReference>
<dbReference type="AlphaFoldDB" id="A0AA38FDY1"/>
<evidence type="ECO:0000256" key="1">
    <source>
        <dbReference type="ARBA" id="ARBA00022614"/>
    </source>
</evidence>
<evidence type="ECO:0000256" key="2">
    <source>
        <dbReference type="ARBA" id="ARBA00022737"/>
    </source>
</evidence>
<dbReference type="OMA" id="VMNHESP"/>
<feature type="region of interest" description="Disordered" evidence="3">
    <location>
        <begin position="381"/>
        <end position="402"/>
    </location>
</feature>
<proteinExistence type="predicted"/>
<dbReference type="PANTHER" id="PTHR15454">
    <property type="entry name" value="NISCHARIN RELATED"/>
    <property type="match status" value="1"/>
</dbReference>
<comment type="caution">
    <text evidence="4">The sequence shown here is derived from an EMBL/GenBank/DDBJ whole genome shotgun (WGS) entry which is preliminary data.</text>
</comment>
<feature type="non-terminal residue" evidence="4">
    <location>
        <position position="748"/>
    </location>
</feature>
<dbReference type="SMART" id="SM00369">
    <property type="entry name" value="LRR_TYP"/>
    <property type="match status" value="3"/>
</dbReference>
<sequence length="748" mass="81901">NGCPLSDADLHTLSINVKEVMDHKDSKILKAAANVLSTENASMICSTGSVVDQQLSKTFKEVMDRKDSMTVKAATDVFTTENTYTICFSNGSIVDQHRSKSMVDLAKTQLNGLGADSDSGLGPQIVNLYNEAPVEIAYEGGDEQEILSSSRELSDHESQRNMDDAVCSKASKDIKNDSTRTLDIFDNSAEDIFEINHKCDKPLCSEEIQIGHLSDPGIYKIGDLHLGSTSPVFKRYSSGSKLEIRELCKLESCGISPVNHSVCLPPSNSQSFEDLQHLGDDQREHQGGQSSPHSELTFCSADKIMLKQRSSSNVLPSGSRKSWWKIFLWSHRNLHKGEKIDQSSPLHKNEELCQAINRKEGYSSDTLDVCGNLNQTKQGQNLGKLKSLEDNGNEQNDSKVHNSRHWDWNLQPRVPGLQSYSQWVAFSAEESSASRVEEWVSSIDTGALSLKNGDVSEQNVIAEDKGTTGSNYSVAISEAFENLDSSVQGGNLSNEMQLANNVIRSLNAFSTVAHISGIGLSVIPALAPFASLRTINLSGNYILRISPGSLPRTLHTLDLSRNKIATIEGLRELTRLRVLDLSYNRISRIGHGLATCTLIKELYLAGNKISDVEGLHRLLKLTVLDLSFNKITTLKALGQLAANYSSLLALNLLGNPVHTNVGDEPIRKSLLSLLPHLAYLNKQPIKTVSTREAVVDSVARAALGNSGWHSRNKLSRRGNHASSSHRTAANPRRGNRGSEGPSRTQGRQ</sequence>
<organism evidence="4 5">
    <name type="scientific">Taxus chinensis</name>
    <name type="common">Chinese yew</name>
    <name type="synonym">Taxus wallichiana var. chinensis</name>
    <dbReference type="NCBI Taxonomy" id="29808"/>
    <lineage>
        <taxon>Eukaryota</taxon>
        <taxon>Viridiplantae</taxon>
        <taxon>Streptophyta</taxon>
        <taxon>Embryophyta</taxon>
        <taxon>Tracheophyta</taxon>
        <taxon>Spermatophyta</taxon>
        <taxon>Pinopsida</taxon>
        <taxon>Pinidae</taxon>
        <taxon>Conifers II</taxon>
        <taxon>Cupressales</taxon>
        <taxon>Taxaceae</taxon>
        <taxon>Taxus</taxon>
    </lineage>
</organism>
<dbReference type="FunFam" id="3.80.10.10:FF:000505">
    <property type="entry name" value="Outer arm dynein light chain 1 protein"/>
    <property type="match status" value="1"/>
</dbReference>